<feature type="non-terminal residue" evidence="2">
    <location>
        <position position="1"/>
    </location>
</feature>
<proteinExistence type="predicted"/>
<name>A0AAD7ZKY8_DIPPU</name>
<sequence>MIALKEMYKSQINDMHESLKDIGLTVEKRELERAILKPGEERERLIGWALSQLGVNVKKENDTATFLTSFGVCSSADVVMGNCSPQENFKFWSKLFHIVHVHKNLNSEEAVKNYEANCNFWMRVSSNSVCKDLMMKPQKREKESVSVDVNSSANVQELKQELSQLQAEVDKLEELEKSTAHENTEDSTEKSLSNDCATDEGSAEDEMKNIEVLLSRFESEIFNLGLPWISGQPSVKCDRELEDLMLKTCENLKNLKM</sequence>
<reference evidence="2" key="1">
    <citation type="journal article" date="2023" name="IScience">
        <title>Live-bearing cockroach genome reveals convergent evolutionary mechanisms linked to viviparity in insects and beyond.</title>
        <authorList>
            <person name="Fouks B."/>
            <person name="Harrison M.C."/>
            <person name="Mikhailova A.A."/>
            <person name="Marchal E."/>
            <person name="English S."/>
            <person name="Carruthers M."/>
            <person name="Jennings E.C."/>
            <person name="Chiamaka E.L."/>
            <person name="Frigard R.A."/>
            <person name="Pippel M."/>
            <person name="Attardo G.M."/>
            <person name="Benoit J.B."/>
            <person name="Bornberg-Bauer E."/>
            <person name="Tobe S.S."/>
        </authorList>
    </citation>
    <scope>NUCLEOTIDE SEQUENCE</scope>
    <source>
        <strain evidence="2">Stay&amp;Tobe</strain>
    </source>
</reference>
<keyword evidence="3" id="KW-1185">Reference proteome</keyword>
<organism evidence="2 3">
    <name type="scientific">Diploptera punctata</name>
    <name type="common">Pacific beetle cockroach</name>
    <dbReference type="NCBI Taxonomy" id="6984"/>
    <lineage>
        <taxon>Eukaryota</taxon>
        <taxon>Metazoa</taxon>
        <taxon>Ecdysozoa</taxon>
        <taxon>Arthropoda</taxon>
        <taxon>Hexapoda</taxon>
        <taxon>Insecta</taxon>
        <taxon>Pterygota</taxon>
        <taxon>Neoptera</taxon>
        <taxon>Polyneoptera</taxon>
        <taxon>Dictyoptera</taxon>
        <taxon>Blattodea</taxon>
        <taxon>Blaberoidea</taxon>
        <taxon>Blaberidae</taxon>
        <taxon>Diplopterinae</taxon>
        <taxon>Diploptera</taxon>
    </lineage>
</organism>
<dbReference type="EMBL" id="JASPKZ010007797">
    <property type="protein sequence ID" value="KAJ9582453.1"/>
    <property type="molecule type" value="Genomic_DNA"/>
</dbReference>
<dbReference type="Proteomes" id="UP001233999">
    <property type="component" value="Unassembled WGS sequence"/>
</dbReference>
<dbReference type="AlphaFoldDB" id="A0AAD7ZKY8"/>
<accession>A0AAD7ZKY8</accession>
<gene>
    <name evidence="2" type="ORF">L9F63_003146</name>
</gene>
<evidence type="ECO:0000313" key="2">
    <source>
        <dbReference type="EMBL" id="KAJ9582453.1"/>
    </source>
</evidence>
<reference evidence="2" key="2">
    <citation type="submission" date="2023-05" db="EMBL/GenBank/DDBJ databases">
        <authorList>
            <person name="Fouks B."/>
        </authorList>
    </citation>
    <scope>NUCLEOTIDE SEQUENCE</scope>
    <source>
        <strain evidence="2">Stay&amp;Tobe</strain>
        <tissue evidence="2">Testes</tissue>
    </source>
</reference>
<protein>
    <submittedName>
        <fullName evidence="2">Uncharacterized protein</fullName>
    </submittedName>
</protein>
<evidence type="ECO:0000256" key="1">
    <source>
        <dbReference type="SAM" id="MobiDB-lite"/>
    </source>
</evidence>
<feature type="region of interest" description="Disordered" evidence="1">
    <location>
        <begin position="178"/>
        <end position="204"/>
    </location>
</feature>
<comment type="caution">
    <text evidence="2">The sequence shown here is derived from an EMBL/GenBank/DDBJ whole genome shotgun (WGS) entry which is preliminary data.</text>
</comment>
<evidence type="ECO:0000313" key="3">
    <source>
        <dbReference type="Proteomes" id="UP001233999"/>
    </source>
</evidence>
<feature type="compositionally biased region" description="Basic and acidic residues" evidence="1">
    <location>
        <begin position="178"/>
        <end position="189"/>
    </location>
</feature>